<protein>
    <submittedName>
        <fullName evidence="2">YtxH domain-containing protein</fullName>
    </submittedName>
</protein>
<dbReference type="Pfam" id="PF12732">
    <property type="entry name" value="YtxH"/>
    <property type="match status" value="1"/>
</dbReference>
<keyword evidence="3" id="KW-1185">Reference proteome</keyword>
<gene>
    <name evidence="2" type="ORF">HPE63_05365</name>
</gene>
<dbReference type="PANTHER" id="PTHR35792">
    <property type="entry name" value="GENERAL STRESS PROTEIN"/>
    <property type="match status" value="1"/>
</dbReference>
<dbReference type="Gene3D" id="1.20.120.20">
    <property type="entry name" value="Apolipoprotein"/>
    <property type="match status" value="1"/>
</dbReference>
<keyword evidence="1" id="KW-0472">Membrane</keyword>
<reference evidence="2 3" key="1">
    <citation type="submission" date="2020-05" db="EMBL/GenBank/DDBJ databases">
        <title>The draft genome sequence of Maribacter arenosus CAU 1321.</title>
        <authorList>
            <person name="Mu L."/>
        </authorList>
    </citation>
    <scope>NUCLEOTIDE SEQUENCE [LARGE SCALE GENOMIC DNA]</scope>
    <source>
        <strain evidence="2 3">CAU 1321</strain>
    </source>
</reference>
<evidence type="ECO:0000313" key="2">
    <source>
        <dbReference type="EMBL" id="MBD0850091.1"/>
    </source>
</evidence>
<proteinExistence type="predicted"/>
<sequence>MNNTGNTLLAIIAGSAIGAALGVLFAPDKGEVTRRKIADQAAASKEAITNNAMDLKDRVVSKISSESETLETRMEGIVSDVSYKTEDVITTLERKLAELKNKNKKLQKTS</sequence>
<accession>A0ABR7V8U1</accession>
<keyword evidence="1" id="KW-1133">Transmembrane helix</keyword>
<evidence type="ECO:0000256" key="1">
    <source>
        <dbReference type="SAM" id="Phobius"/>
    </source>
</evidence>
<dbReference type="RefSeq" id="WP_188313235.1">
    <property type="nucleotide sequence ID" value="NZ_JABTCG010000002.1"/>
</dbReference>
<dbReference type="EMBL" id="JABTCG010000002">
    <property type="protein sequence ID" value="MBD0850091.1"/>
    <property type="molecule type" value="Genomic_DNA"/>
</dbReference>
<dbReference type="PANTHER" id="PTHR35792:SF2">
    <property type="entry name" value="GENERAL STRESS PROTEIN"/>
    <property type="match status" value="1"/>
</dbReference>
<dbReference type="InterPro" id="IPR052928">
    <property type="entry name" value="Desiccation-related_membrane"/>
</dbReference>
<dbReference type="Proteomes" id="UP000598350">
    <property type="component" value="Unassembled WGS sequence"/>
</dbReference>
<name>A0ABR7V8U1_9FLAO</name>
<feature type="transmembrane region" description="Helical" evidence="1">
    <location>
        <begin position="6"/>
        <end position="26"/>
    </location>
</feature>
<keyword evidence="1" id="KW-0812">Transmembrane</keyword>
<dbReference type="InterPro" id="IPR024623">
    <property type="entry name" value="YtxH"/>
</dbReference>
<evidence type="ECO:0000313" key="3">
    <source>
        <dbReference type="Proteomes" id="UP000598350"/>
    </source>
</evidence>
<comment type="caution">
    <text evidence="2">The sequence shown here is derived from an EMBL/GenBank/DDBJ whole genome shotgun (WGS) entry which is preliminary data.</text>
</comment>
<organism evidence="2 3">
    <name type="scientific">Maribacter arenosus</name>
    <dbReference type="NCBI Taxonomy" id="1854708"/>
    <lineage>
        <taxon>Bacteria</taxon>
        <taxon>Pseudomonadati</taxon>
        <taxon>Bacteroidota</taxon>
        <taxon>Flavobacteriia</taxon>
        <taxon>Flavobacteriales</taxon>
        <taxon>Flavobacteriaceae</taxon>
        <taxon>Maribacter</taxon>
    </lineage>
</organism>